<reference evidence="4" key="2">
    <citation type="submission" date="2012-01" db="EMBL/GenBank/DDBJ databases">
        <title>Noncontiguous Finished sequence of chromosome of Saccharomonospora glauca K62.</title>
        <authorList>
            <consortium name="US DOE Joint Genome Institute"/>
            <person name="Lucas S."/>
            <person name="Han J."/>
            <person name="Lapidus A."/>
            <person name="Cheng J.-F."/>
            <person name="Goodwin L."/>
            <person name="Pitluck S."/>
            <person name="Peters L."/>
            <person name="Mikhailova N."/>
            <person name="Held B."/>
            <person name="Detter J.C."/>
            <person name="Han C."/>
            <person name="Tapia R."/>
            <person name="Land M."/>
            <person name="Hauser L."/>
            <person name="Kyrpides N."/>
            <person name="Ivanova N."/>
            <person name="Pagani I."/>
            <person name="Brambilla E.-M."/>
            <person name="Klenk H.-P."/>
            <person name="Woyke T."/>
        </authorList>
    </citation>
    <scope>NUCLEOTIDE SEQUENCE [LARGE SCALE GENOMIC DNA]</scope>
    <source>
        <strain evidence="4">K62</strain>
    </source>
</reference>
<dbReference type="PANTHER" id="PTHR37828">
    <property type="entry name" value="GSR2449 PROTEIN"/>
    <property type="match status" value="1"/>
</dbReference>
<evidence type="ECO:0000313" key="3">
    <source>
        <dbReference type="EMBL" id="EIE99187.1"/>
    </source>
</evidence>
<comment type="similarity">
    <text evidence="1">Belongs to the YciI family.</text>
</comment>
<dbReference type="PANTHER" id="PTHR37828:SF1">
    <property type="entry name" value="YCII-RELATED DOMAIN-CONTAINING PROTEIN"/>
    <property type="match status" value="1"/>
</dbReference>
<dbReference type="Pfam" id="PF03795">
    <property type="entry name" value="YCII"/>
    <property type="match status" value="1"/>
</dbReference>
<dbReference type="Proteomes" id="UP000005087">
    <property type="component" value="Chromosome"/>
</dbReference>
<keyword evidence="4" id="KW-1185">Reference proteome</keyword>
<dbReference type="SUPFAM" id="SSF54909">
    <property type="entry name" value="Dimeric alpha+beta barrel"/>
    <property type="match status" value="1"/>
</dbReference>
<gene>
    <name evidence="3" type="ORF">SacglDRAFT_02292</name>
</gene>
<dbReference type="HOGENOM" id="CLU_110355_6_0_11"/>
<dbReference type="eggNOG" id="COG2350">
    <property type="taxonomic scope" value="Bacteria"/>
</dbReference>
<organism evidence="3 4">
    <name type="scientific">Saccharomonospora glauca K62</name>
    <dbReference type="NCBI Taxonomy" id="928724"/>
    <lineage>
        <taxon>Bacteria</taxon>
        <taxon>Bacillati</taxon>
        <taxon>Actinomycetota</taxon>
        <taxon>Actinomycetes</taxon>
        <taxon>Pseudonocardiales</taxon>
        <taxon>Pseudonocardiaceae</taxon>
        <taxon>Saccharomonospora</taxon>
    </lineage>
</organism>
<accession>I1D2L3</accession>
<evidence type="ECO:0000256" key="1">
    <source>
        <dbReference type="ARBA" id="ARBA00007689"/>
    </source>
</evidence>
<dbReference type="STRING" id="928724.SacglDRAFT_02292"/>
<dbReference type="Gene3D" id="3.30.70.1060">
    <property type="entry name" value="Dimeric alpha+beta barrel"/>
    <property type="match status" value="1"/>
</dbReference>
<sequence>MLRVHYTGTEADSAPYTAAHVDYLRRHHADGTFLLSGQTVPSEDGGVIVACGVDRDTAEAIAAQDPFVVAGVARYEITTVAAGRAHPGLADILAARSTTRA</sequence>
<name>I1D2L3_9PSEU</name>
<proteinExistence type="inferred from homology"/>
<evidence type="ECO:0000313" key="4">
    <source>
        <dbReference type="Proteomes" id="UP000005087"/>
    </source>
</evidence>
<protein>
    <recommendedName>
        <fullName evidence="2">YCII-related domain-containing protein</fullName>
    </recommendedName>
</protein>
<dbReference type="InterPro" id="IPR005545">
    <property type="entry name" value="YCII"/>
</dbReference>
<dbReference type="EMBL" id="CM001484">
    <property type="protein sequence ID" value="EIE99187.1"/>
    <property type="molecule type" value="Genomic_DNA"/>
</dbReference>
<evidence type="ECO:0000259" key="2">
    <source>
        <dbReference type="Pfam" id="PF03795"/>
    </source>
</evidence>
<dbReference type="AlphaFoldDB" id="I1D2L3"/>
<reference evidence="3 4" key="1">
    <citation type="submission" date="2011-09" db="EMBL/GenBank/DDBJ databases">
        <authorList>
            <consortium name="US DOE Joint Genome Institute (JGI-PGF)"/>
            <person name="Lucas S."/>
            <person name="Han J."/>
            <person name="Lapidus A."/>
            <person name="Cheng J.-F."/>
            <person name="Goodwin L."/>
            <person name="Pitluck S."/>
            <person name="Peters L."/>
            <person name="Land M.L."/>
            <person name="Hauser L."/>
            <person name="Brambilla E."/>
            <person name="Klenk H.-P."/>
            <person name="Woyke T.J."/>
        </authorList>
    </citation>
    <scope>NUCLEOTIDE SEQUENCE [LARGE SCALE GENOMIC DNA]</scope>
    <source>
        <strain evidence="3 4">K62</strain>
    </source>
</reference>
<dbReference type="InterPro" id="IPR011008">
    <property type="entry name" value="Dimeric_a/b-barrel"/>
</dbReference>
<feature type="domain" description="YCII-related" evidence="2">
    <location>
        <begin position="11"/>
        <end position="78"/>
    </location>
</feature>